<feature type="domain" description="CS" evidence="3">
    <location>
        <begin position="120"/>
        <end position="210"/>
    </location>
</feature>
<organism evidence="4 5">
    <name type="scientific">Chrysophaeum taylorii</name>
    <dbReference type="NCBI Taxonomy" id="2483200"/>
    <lineage>
        <taxon>Eukaryota</taxon>
        <taxon>Sar</taxon>
        <taxon>Stramenopiles</taxon>
        <taxon>Ochrophyta</taxon>
        <taxon>Pelagophyceae</taxon>
        <taxon>Pelagomonadales</taxon>
        <taxon>Pelagomonadaceae</taxon>
        <taxon>Chrysophaeum</taxon>
    </lineage>
</organism>
<proteinExistence type="predicted"/>
<dbReference type="GO" id="GO:0006457">
    <property type="term" value="P:protein folding"/>
    <property type="evidence" value="ECO:0007669"/>
    <property type="project" value="TreeGrafter"/>
</dbReference>
<dbReference type="CDD" id="cd06467">
    <property type="entry name" value="p23_NUDC_like"/>
    <property type="match status" value="1"/>
</dbReference>
<dbReference type="AlphaFoldDB" id="A0AAD7XIL2"/>
<dbReference type="InterPro" id="IPR008978">
    <property type="entry name" value="HSP20-like_chaperone"/>
</dbReference>
<dbReference type="EMBL" id="JAQMWT010000480">
    <property type="protein sequence ID" value="KAJ8600748.1"/>
    <property type="molecule type" value="Genomic_DNA"/>
</dbReference>
<keyword evidence="1" id="KW-0597">Phosphoprotein</keyword>
<gene>
    <name evidence="4" type="ORF">CTAYLR_003940</name>
</gene>
<dbReference type="Gene3D" id="2.60.40.790">
    <property type="match status" value="1"/>
</dbReference>
<evidence type="ECO:0000256" key="1">
    <source>
        <dbReference type="ARBA" id="ARBA00022553"/>
    </source>
</evidence>
<keyword evidence="5" id="KW-1185">Reference proteome</keyword>
<dbReference type="PROSITE" id="PS51203">
    <property type="entry name" value="CS"/>
    <property type="match status" value="1"/>
</dbReference>
<dbReference type="PANTHER" id="PTHR12356:SF17">
    <property type="entry name" value="CS DOMAIN-CONTAINING PROTEIN"/>
    <property type="match status" value="1"/>
</dbReference>
<evidence type="ECO:0000256" key="2">
    <source>
        <dbReference type="SAM" id="MobiDB-lite"/>
    </source>
</evidence>
<accession>A0AAD7XIL2</accession>
<dbReference type="Pfam" id="PF14050">
    <property type="entry name" value="Nudc_N"/>
    <property type="match status" value="1"/>
</dbReference>
<dbReference type="PANTHER" id="PTHR12356">
    <property type="entry name" value="NUCLEAR MOVEMENT PROTEIN NUDC"/>
    <property type="match status" value="1"/>
</dbReference>
<dbReference type="GO" id="GO:0051082">
    <property type="term" value="F:unfolded protein binding"/>
    <property type="evidence" value="ECO:0007669"/>
    <property type="project" value="TreeGrafter"/>
</dbReference>
<dbReference type="Pfam" id="PF04969">
    <property type="entry name" value="CS"/>
    <property type="match status" value="1"/>
</dbReference>
<dbReference type="InterPro" id="IPR037898">
    <property type="entry name" value="NudC_fam"/>
</dbReference>
<dbReference type="SUPFAM" id="SSF49764">
    <property type="entry name" value="HSP20-like chaperones"/>
    <property type="match status" value="1"/>
</dbReference>
<evidence type="ECO:0000313" key="4">
    <source>
        <dbReference type="EMBL" id="KAJ8600748.1"/>
    </source>
</evidence>
<sequence length="231" mass="25460">MFAHDERFDELFIRAAGTAGGIEPLLNAFFSFLHRKTDFYHVHGGVTGETYAAGFAPGQAERMVVAAFRRWPSKPLAGSRLEERRKVSPPPPPKGKASRSGTSLVRYTDEGKQIPIGNGGVASSHTWTQTLAEATVYFEVPEGTRAKDVRCAVATTSLDVVVPNAHLVSGELYDRVVADDSMWTLDRSAGRASLVVTLEKTRETWWSSVFKDADPKERIDTTKVDSTKRMD</sequence>
<dbReference type="InterPro" id="IPR007052">
    <property type="entry name" value="CS_dom"/>
</dbReference>
<feature type="non-terminal residue" evidence="4">
    <location>
        <position position="1"/>
    </location>
</feature>
<dbReference type="Proteomes" id="UP001230188">
    <property type="component" value="Unassembled WGS sequence"/>
</dbReference>
<feature type="region of interest" description="Disordered" evidence="2">
    <location>
        <begin position="79"/>
        <end position="103"/>
    </location>
</feature>
<comment type="caution">
    <text evidence="4">The sequence shown here is derived from an EMBL/GenBank/DDBJ whole genome shotgun (WGS) entry which is preliminary data.</text>
</comment>
<dbReference type="GO" id="GO:0005737">
    <property type="term" value="C:cytoplasm"/>
    <property type="evidence" value="ECO:0007669"/>
    <property type="project" value="TreeGrafter"/>
</dbReference>
<evidence type="ECO:0000259" key="3">
    <source>
        <dbReference type="PROSITE" id="PS51203"/>
    </source>
</evidence>
<dbReference type="InterPro" id="IPR025934">
    <property type="entry name" value="NudC_N_dom"/>
</dbReference>
<name>A0AAD7XIL2_9STRA</name>
<evidence type="ECO:0000313" key="5">
    <source>
        <dbReference type="Proteomes" id="UP001230188"/>
    </source>
</evidence>
<protein>
    <recommendedName>
        <fullName evidence="3">CS domain-containing protein</fullName>
    </recommendedName>
</protein>
<reference evidence="4" key="1">
    <citation type="submission" date="2023-01" db="EMBL/GenBank/DDBJ databases">
        <title>Metagenome sequencing of chrysophaentin producing Chrysophaeum taylorii.</title>
        <authorList>
            <person name="Davison J."/>
            <person name="Bewley C."/>
        </authorList>
    </citation>
    <scope>NUCLEOTIDE SEQUENCE</scope>
    <source>
        <strain evidence="4">NIES-1699</strain>
    </source>
</reference>